<evidence type="ECO:0000259" key="3">
    <source>
        <dbReference type="Pfam" id="PF13581"/>
    </source>
</evidence>
<organism evidence="4 5">
    <name type="scientific">Streptomyces flavovirens</name>
    <dbReference type="NCBI Taxonomy" id="52258"/>
    <lineage>
        <taxon>Bacteria</taxon>
        <taxon>Bacillati</taxon>
        <taxon>Actinomycetota</taxon>
        <taxon>Actinomycetes</taxon>
        <taxon>Kitasatosporales</taxon>
        <taxon>Streptomycetaceae</taxon>
        <taxon>Streptomyces</taxon>
    </lineage>
</organism>
<dbReference type="GO" id="GO:0005524">
    <property type="term" value="F:ATP binding"/>
    <property type="evidence" value="ECO:0007669"/>
    <property type="project" value="UniProtKB-KW"/>
</dbReference>
<feature type="domain" description="Histidine kinase/HSP90-like ATPase" evidence="3">
    <location>
        <begin position="24"/>
        <end position="146"/>
    </location>
</feature>
<reference evidence="5" key="1">
    <citation type="journal article" date="2019" name="Int. J. Syst. Evol. Microbiol.">
        <title>The Global Catalogue of Microorganisms (GCM) 10K type strain sequencing project: providing services to taxonomists for standard genome sequencing and annotation.</title>
        <authorList>
            <consortium name="The Broad Institute Genomics Platform"/>
            <consortium name="The Broad Institute Genome Sequencing Center for Infectious Disease"/>
            <person name="Wu L."/>
            <person name="Ma J."/>
        </authorList>
    </citation>
    <scope>NUCLEOTIDE SEQUENCE [LARGE SCALE GENOMIC DNA]</scope>
    <source>
        <strain evidence="5">CCM 3243</strain>
    </source>
</reference>
<keyword evidence="1" id="KW-0723">Serine/threonine-protein kinase</keyword>
<dbReference type="RefSeq" id="WP_234460859.1">
    <property type="nucleotide sequence ID" value="NZ_BAAAYA010000016.1"/>
</dbReference>
<dbReference type="Pfam" id="PF13581">
    <property type="entry name" value="HATPase_c_2"/>
    <property type="match status" value="1"/>
</dbReference>
<dbReference type="InterPro" id="IPR003594">
    <property type="entry name" value="HATPase_dom"/>
</dbReference>
<proteinExistence type="predicted"/>
<dbReference type="InterPro" id="IPR050267">
    <property type="entry name" value="Anti-sigma-factor_SerPK"/>
</dbReference>
<keyword evidence="4" id="KW-0067">ATP-binding</keyword>
<dbReference type="EMBL" id="JBHSCF010000029">
    <property type="protein sequence ID" value="MFC4187909.1"/>
    <property type="molecule type" value="Genomic_DNA"/>
</dbReference>
<comment type="caution">
    <text evidence="4">The sequence shown here is derived from an EMBL/GenBank/DDBJ whole genome shotgun (WGS) entry which is preliminary data.</text>
</comment>
<dbReference type="InterPro" id="IPR036890">
    <property type="entry name" value="HATPase_C_sf"/>
</dbReference>
<evidence type="ECO:0000256" key="2">
    <source>
        <dbReference type="SAM" id="MobiDB-lite"/>
    </source>
</evidence>
<feature type="region of interest" description="Disordered" evidence="2">
    <location>
        <begin position="96"/>
        <end position="119"/>
    </location>
</feature>
<keyword evidence="4" id="KW-0547">Nucleotide-binding</keyword>
<dbReference type="SUPFAM" id="SSF55874">
    <property type="entry name" value="ATPase domain of HSP90 chaperone/DNA topoisomerase II/histidine kinase"/>
    <property type="match status" value="1"/>
</dbReference>
<sequence>MTSSPTASHKSTPPHTGHAFVMRFTSTPRGARLARLLVGERLDAWGIPYRSPAHDTLSLITGELCANAVQHGHVPGRDFRVRLTVTADVLRIEVTDTRTERRPAGTPRSATPPPDSETGRGLLLVEHLATRWGVTPRTGAPGKTVWAELCVSSESTASRPAAFR</sequence>
<dbReference type="Proteomes" id="UP001595871">
    <property type="component" value="Unassembled WGS sequence"/>
</dbReference>
<dbReference type="CDD" id="cd16936">
    <property type="entry name" value="HATPase_RsbW-like"/>
    <property type="match status" value="1"/>
</dbReference>
<dbReference type="Gene3D" id="3.30.565.10">
    <property type="entry name" value="Histidine kinase-like ATPase, C-terminal domain"/>
    <property type="match status" value="1"/>
</dbReference>
<keyword evidence="5" id="KW-1185">Reference proteome</keyword>
<protein>
    <submittedName>
        <fullName evidence="4">ATP-binding protein</fullName>
    </submittedName>
</protein>
<keyword evidence="1" id="KW-0418">Kinase</keyword>
<keyword evidence="1" id="KW-0808">Transferase</keyword>
<name>A0ABV8N7J1_9ACTN</name>
<dbReference type="PANTHER" id="PTHR35526:SF3">
    <property type="entry name" value="ANTI-SIGMA-F FACTOR RSBW"/>
    <property type="match status" value="1"/>
</dbReference>
<evidence type="ECO:0000256" key="1">
    <source>
        <dbReference type="ARBA" id="ARBA00022527"/>
    </source>
</evidence>
<evidence type="ECO:0000313" key="4">
    <source>
        <dbReference type="EMBL" id="MFC4187909.1"/>
    </source>
</evidence>
<evidence type="ECO:0000313" key="5">
    <source>
        <dbReference type="Proteomes" id="UP001595871"/>
    </source>
</evidence>
<accession>A0ABV8N7J1</accession>
<gene>
    <name evidence="4" type="ORF">ACFO3R_16235</name>
</gene>
<dbReference type="PANTHER" id="PTHR35526">
    <property type="entry name" value="ANTI-SIGMA-F FACTOR RSBW-RELATED"/>
    <property type="match status" value="1"/>
</dbReference>